<evidence type="ECO:0000313" key="2">
    <source>
        <dbReference type="Proteomes" id="UP001177670"/>
    </source>
</evidence>
<comment type="caution">
    <text evidence="1">The sequence shown here is derived from an EMBL/GenBank/DDBJ whole genome shotgun (WGS) entry which is preliminary data.</text>
</comment>
<proteinExistence type="predicted"/>
<sequence>MPPRTFLSAQPTAALHTQSHECIFLHRGRKPRQSGWPALTTLRFPEGGTGRLEQSVEGIITLPRKRGLTIRTVQRSCHQRSCSTMLHTGSTIRLLTGALARSLVSAEEECSSRSPSITVEDTKNDILYKAGEAAPNGIRINLA</sequence>
<dbReference type="AlphaFoldDB" id="A0AA40FYX5"/>
<keyword evidence="2" id="KW-1185">Reference proteome</keyword>
<accession>A0AA40FYX5</accession>
<organism evidence="1 2">
    <name type="scientific">Melipona bicolor</name>
    <dbReference type="NCBI Taxonomy" id="60889"/>
    <lineage>
        <taxon>Eukaryota</taxon>
        <taxon>Metazoa</taxon>
        <taxon>Ecdysozoa</taxon>
        <taxon>Arthropoda</taxon>
        <taxon>Hexapoda</taxon>
        <taxon>Insecta</taxon>
        <taxon>Pterygota</taxon>
        <taxon>Neoptera</taxon>
        <taxon>Endopterygota</taxon>
        <taxon>Hymenoptera</taxon>
        <taxon>Apocrita</taxon>
        <taxon>Aculeata</taxon>
        <taxon>Apoidea</taxon>
        <taxon>Anthophila</taxon>
        <taxon>Apidae</taxon>
        <taxon>Melipona</taxon>
    </lineage>
</organism>
<protein>
    <submittedName>
        <fullName evidence="1">Uncharacterized protein</fullName>
    </submittedName>
</protein>
<name>A0AA40FYX5_9HYME</name>
<gene>
    <name evidence="1" type="ORF">K0M31_003270</name>
</gene>
<reference evidence="1" key="1">
    <citation type="submission" date="2021-10" db="EMBL/GenBank/DDBJ databases">
        <title>Melipona bicolor Genome sequencing and assembly.</title>
        <authorList>
            <person name="Araujo N.S."/>
            <person name="Arias M.C."/>
        </authorList>
    </citation>
    <scope>NUCLEOTIDE SEQUENCE</scope>
    <source>
        <strain evidence="1">USP_2M_L1-L4_2017</strain>
        <tissue evidence="1">Whole body</tissue>
    </source>
</reference>
<evidence type="ECO:0000313" key="1">
    <source>
        <dbReference type="EMBL" id="KAK1127784.1"/>
    </source>
</evidence>
<dbReference type="Proteomes" id="UP001177670">
    <property type="component" value="Unassembled WGS sequence"/>
</dbReference>
<dbReference type="EMBL" id="JAHYIQ010000011">
    <property type="protein sequence ID" value="KAK1127784.1"/>
    <property type="molecule type" value="Genomic_DNA"/>
</dbReference>